<comment type="similarity">
    <text evidence="1">Belongs to the peptidase S51 family.</text>
</comment>
<dbReference type="GO" id="GO:0008531">
    <property type="term" value="F:riboflavin kinase activity"/>
    <property type="evidence" value="ECO:0007669"/>
    <property type="project" value="InterPro"/>
</dbReference>
<comment type="caution">
    <text evidence="10">The sequence shown here is derived from an EMBL/GenBank/DDBJ whole genome shotgun (WGS) entry which is preliminary data.</text>
</comment>
<dbReference type="InterPro" id="IPR023602">
    <property type="entry name" value="Riboflavin_kinase_CTP-dep"/>
</dbReference>
<keyword evidence="3" id="KW-0288">FMN</keyword>
<dbReference type="InterPro" id="IPR029062">
    <property type="entry name" value="Class_I_gatase-like"/>
</dbReference>
<sequence>MRSLFIFGDIGDNFDVTSLPFIQAASVTNESRICVLGIGGPSWDTYFQRVFYERWIRLGVKNVTPITLDVNSEPSIDVYEELSNCTGLLICGGDTREYYKTCVCNSEMKNKINSLYRSGIPIAGVSAGALISSSPCTVWGSKVTSQDNEFIVRSVYDNTVPEQELITGDGLGLLTGCLIEPHFSEYGGFPRLLAAMQKTSMQQGIGCDEPICLEIKNELHVKIYGRGRTYFIKKDTNMNHHTVQVFEPGQEFYLSKTLRGKVVSGQGNFSYWINKLSSYFKAKTGMTLYPGTLNIMLDEPYDLPTDVIRLEKEEYGGSVSISIQDCEFLGRKAFILRTDGNASGNGDHPKSIIELATDIKLRDYYSLIDGDIVEVNLNY</sequence>
<dbReference type="PANTHER" id="PTHR36175:SF1">
    <property type="entry name" value="CYANOPHYCINASE"/>
    <property type="match status" value="1"/>
</dbReference>
<evidence type="ECO:0000313" key="11">
    <source>
        <dbReference type="Proteomes" id="UP000517523"/>
    </source>
</evidence>
<dbReference type="Pfam" id="PF03575">
    <property type="entry name" value="Peptidase_S51"/>
    <property type="match status" value="1"/>
</dbReference>
<dbReference type="GO" id="GO:0008236">
    <property type="term" value="F:serine-type peptidase activity"/>
    <property type="evidence" value="ECO:0007669"/>
    <property type="project" value="UniProtKB-KW"/>
</dbReference>
<dbReference type="Pfam" id="PF01982">
    <property type="entry name" value="CTP-dep_RFKase"/>
    <property type="match status" value="1"/>
</dbReference>
<proteinExistence type="inferred from homology"/>
<gene>
    <name evidence="10" type="ORF">FHS19_006988</name>
</gene>
<evidence type="ECO:0000256" key="4">
    <source>
        <dbReference type="ARBA" id="ARBA00022670"/>
    </source>
</evidence>
<reference evidence="10 11" key="1">
    <citation type="submission" date="2020-08" db="EMBL/GenBank/DDBJ databases">
        <title>Genomic Encyclopedia of Type Strains, Phase III (KMG-III): the genomes of soil and plant-associated and newly described type strains.</title>
        <authorList>
            <person name="Whitman W."/>
        </authorList>
    </citation>
    <scope>NUCLEOTIDE SEQUENCE [LARGE SCALE GENOMIC DNA]</scope>
    <source>
        <strain evidence="10 11">CECT 5831</strain>
    </source>
</reference>
<dbReference type="Proteomes" id="UP000517523">
    <property type="component" value="Unassembled WGS sequence"/>
</dbReference>
<dbReference type="SUPFAM" id="SSF82114">
    <property type="entry name" value="Riboflavin kinase-like"/>
    <property type="match status" value="1"/>
</dbReference>
<evidence type="ECO:0000256" key="3">
    <source>
        <dbReference type="ARBA" id="ARBA00022643"/>
    </source>
</evidence>
<feature type="domain" description="Riboflavin kinase" evidence="9">
    <location>
        <begin position="262"/>
        <end position="376"/>
    </location>
</feature>
<dbReference type="PANTHER" id="PTHR36175">
    <property type="entry name" value="CYANOPHYCINASE"/>
    <property type="match status" value="1"/>
</dbReference>
<keyword evidence="5" id="KW-0808">Transferase</keyword>
<keyword evidence="6" id="KW-0547">Nucleotide-binding</keyword>
<evidence type="ECO:0000256" key="7">
    <source>
        <dbReference type="ARBA" id="ARBA00022801"/>
    </source>
</evidence>
<organism evidence="10 11">
    <name type="scientific">Paenibacillus rhizosphaerae</name>
    <dbReference type="NCBI Taxonomy" id="297318"/>
    <lineage>
        <taxon>Bacteria</taxon>
        <taxon>Bacillati</taxon>
        <taxon>Bacillota</taxon>
        <taxon>Bacilli</taxon>
        <taxon>Bacillales</taxon>
        <taxon>Paenibacillaceae</taxon>
        <taxon>Paenibacillus</taxon>
    </lineage>
</organism>
<evidence type="ECO:0000256" key="2">
    <source>
        <dbReference type="ARBA" id="ARBA00022630"/>
    </source>
</evidence>
<dbReference type="Gene3D" id="3.40.50.880">
    <property type="match status" value="1"/>
</dbReference>
<dbReference type="InterPro" id="IPR005320">
    <property type="entry name" value="Peptidase_S51"/>
</dbReference>
<name>A0A839U495_9BACL</name>
<evidence type="ECO:0000259" key="9">
    <source>
        <dbReference type="Pfam" id="PF01982"/>
    </source>
</evidence>
<evidence type="ECO:0000256" key="1">
    <source>
        <dbReference type="ARBA" id="ARBA00006534"/>
    </source>
</evidence>
<evidence type="ECO:0000313" key="10">
    <source>
        <dbReference type="EMBL" id="MBB3132259.1"/>
    </source>
</evidence>
<dbReference type="InterPro" id="IPR023465">
    <property type="entry name" value="Riboflavin_kinase_dom_sf"/>
</dbReference>
<keyword evidence="8" id="KW-0720">Serine protease</keyword>
<protein>
    <submittedName>
        <fullName evidence="10">Cyanophycinase</fullName>
    </submittedName>
</protein>
<keyword evidence="7" id="KW-0378">Hydrolase</keyword>
<dbReference type="GO" id="GO:0006508">
    <property type="term" value="P:proteolysis"/>
    <property type="evidence" value="ECO:0007669"/>
    <property type="project" value="UniProtKB-KW"/>
</dbReference>
<accession>A0A839U495</accession>
<dbReference type="GO" id="GO:0009231">
    <property type="term" value="P:riboflavin biosynthetic process"/>
    <property type="evidence" value="ECO:0007669"/>
    <property type="project" value="InterPro"/>
</dbReference>
<evidence type="ECO:0000256" key="5">
    <source>
        <dbReference type="ARBA" id="ARBA00022679"/>
    </source>
</evidence>
<dbReference type="GO" id="GO:0000166">
    <property type="term" value="F:nucleotide binding"/>
    <property type="evidence" value="ECO:0007669"/>
    <property type="project" value="UniProtKB-KW"/>
</dbReference>
<keyword evidence="4" id="KW-0645">Protease</keyword>
<dbReference type="EMBL" id="JACHXJ010000014">
    <property type="protein sequence ID" value="MBB3132259.1"/>
    <property type="molecule type" value="Genomic_DNA"/>
</dbReference>
<keyword evidence="2" id="KW-0285">Flavoprotein</keyword>
<evidence type="ECO:0000256" key="6">
    <source>
        <dbReference type="ARBA" id="ARBA00022741"/>
    </source>
</evidence>
<dbReference type="SUPFAM" id="SSF52317">
    <property type="entry name" value="Class I glutamine amidotransferase-like"/>
    <property type="match status" value="1"/>
</dbReference>
<evidence type="ECO:0000256" key="8">
    <source>
        <dbReference type="ARBA" id="ARBA00022825"/>
    </source>
</evidence>
<dbReference type="AlphaFoldDB" id="A0A839U495"/>
<dbReference type="RefSeq" id="WP_183587922.1">
    <property type="nucleotide sequence ID" value="NZ_JACHXJ010000014.1"/>
</dbReference>
<dbReference type="Gene3D" id="2.40.30.30">
    <property type="entry name" value="Riboflavin kinase-like"/>
    <property type="match status" value="1"/>
</dbReference>